<evidence type="ECO:0000313" key="11">
    <source>
        <dbReference type="EnsemblMetazoa" id="LLOJ004227-PA"/>
    </source>
</evidence>
<evidence type="ECO:0000256" key="1">
    <source>
        <dbReference type="ARBA" id="ARBA00004374"/>
    </source>
</evidence>
<dbReference type="Proteomes" id="UP000092461">
    <property type="component" value="Unassembled WGS sequence"/>
</dbReference>
<dbReference type="SUPFAM" id="SSF103506">
    <property type="entry name" value="Mitochondrial carrier"/>
    <property type="match status" value="1"/>
</dbReference>
<protein>
    <submittedName>
        <fullName evidence="11">Uncharacterized protein</fullName>
    </submittedName>
</protein>
<dbReference type="InterPro" id="IPR018108">
    <property type="entry name" value="MCP_transmembrane"/>
</dbReference>
<organism evidence="11 12">
    <name type="scientific">Lutzomyia longipalpis</name>
    <name type="common">Sand fly</name>
    <dbReference type="NCBI Taxonomy" id="7200"/>
    <lineage>
        <taxon>Eukaryota</taxon>
        <taxon>Metazoa</taxon>
        <taxon>Ecdysozoa</taxon>
        <taxon>Arthropoda</taxon>
        <taxon>Hexapoda</taxon>
        <taxon>Insecta</taxon>
        <taxon>Pterygota</taxon>
        <taxon>Neoptera</taxon>
        <taxon>Endopterygota</taxon>
        <taxon>Diptera</taxon>
        <taxon>Nematocera</taxon>
        <taxon>Psychodoidea</taxon>
        <taxon>Psychodidae</taxon>
        <taxon>Lutzomyia</taxon>
        <taxon>Lutzomyia</taxon>
    </lineage>
</organism>
<dbReference type="AlphaFoldDB" id="A0A1B0CIG5"/>
<reference evidence="11" key="1">
    <citation type="submission" date="2020-05" db="UniProtKB">
        <authorList>
            <consortium name="EnsemblMetazoa"/>
        </authorList>
    </citation>
    <scope>IDENTIFICATION</scope>
    <source>
        <strain evidence="11">Jacobina</strain>
    </source>
</reference>
<evidence type="ECO:0000256" key="10">
    <source>
        <dbReference type="RuleBase" id="RU000488"/>
    </source>
</evidence>
<evidence type="ECO:0000256" key="8">
    <source>
        <dbReference type="ARBA" id="ARBA00023136"/>
    </source>
</evidence>
<keyword evidence="12" id="KW-1185">Reference proteome</keyword>
<evidence type="ECO:0000256" key="9">
    <source>
        <dbReference type="PROSITE-ProRule" id="PRU00282"/>
    </source>
</evidence>
<dbReference type="GO" id="GO:0005741">
    <property type="term" value="C:mitochondrial outer membrane"/>
    <property type="evidence" value="ECO:0007669"/>
    <property type="project" value="UniProtKB-SubCell"/>
</dbReference>
<name>A0A1B0CIG5_LUTLO</name>
<dbReference type="InterPro" id="IPR023395">
    <property type="entry name" value="MCP_dom_sf"/>
</dbReference>
<evidence type="ECO:0000256" key="6">
    <source>
        <dbReference type="ARBA" id="ARBA00022989"/>
    </source>
</evidence>
<dbReference type="PANTHER" id="PTHR10780:SF18">
    <property type="entry name" value="LD43650P"/>
    <property type="match status" value="1"/>
</dbReference>
<dbReference type="Gene3D" id="1.50.40.10">
    <property type="entry name" value="Mitochondrial carrier domain"/>
    <property type="match status" value="1"/>
</dbReference>
<comment type="subcellular location">
    <subcellularLocation>
        <location evidence="1">Mitochondrion outer membrane</location>
        <topology evidence="1">Multi-pass membrane protein</topology>
    </subcellularLocation>
</comment>
<keyword evidence="3 9" id="KW-0812">Transmembrane</keyword>
<feature type="repeat" description="Solcar" evidence="9">
    <location>
        <begin position="196"/>
        <end position="276"/>
    </location>
</feature>
<keyword evidence="6" id="KW-1133">Transmembrane helix</keyword>
<dbReference type="VEuPathDB" id="VectorBase:LLOJ004227"/>
<dbReference type="EMBL" id="AJWK01013313">
    <property type="status" value="NOT_ANNOTATED_CDS"/>
    <property type="molecule type" value="Genomic_DNA"/>
</dbReference>
<evidence type="ECO:0000313" key="12">
    <source>
        <dbReference type="Proteomes" id="UP000092461"/>
    </source>
</evidence>
<sequence>SAFGDKIKFSCIFSPGCVSVWICGIRRRYCKGNAEEMPRLSEPLNMSSIKEQQNELNEWIRFGLRLGLQSALHPFEYAKVLIQIGYEPVAPRPVRSILGYDTMVLPNIFQYVKYIRGVDGYSGCFRGLAPRLVGTVVSTLGSERIARHFGCVEEKESSDYDDEVASDSDGYQIGRIEDSGVIEERERRVFQRKLKRDIIIHTSTILIAQPFQVISIRMMAQFVGRETIYSSIWASMKEIYHDHGLLGFFSGLVPRLVGDITCLVLASTTAYFVNKHFVSDKDSRKLVPIFTNFVYSTIFYPFQVVSVCMSLTGASLAAGRPPHMPIYSHWRECWQHLNCTGELKRGSSLFWRYYRTPEVINKNFPMTFAPLPTVTKYK</sequence>
<evidence type="ECO:0000256" key="4">
    <source>
        <dbReference type="ARBA" id="ARBA00022737"/>
    </source>
</evidence>
<evidence type="ECO:0000256" key="2">
    <source>
        <dbReference type="ARBA" id="ARBA00006375"/>
    </source>
</evidence>
<dbReference type="PROSITE" id="PS50920">
    <property type="entry name" value="SOLCAR"/>
    <property type="match status" value="1"/>
</dbReference>
<keyword evidence="10" id="KW-0813">Transport</keyword>
<accession>A0A1B0CIG5</accession>
<keyword evidence="4" id="KW-0677">Repeat</keyword>
<comment type="similarity">
    <text evidence="2 10">Belongs to the mitochondrial carrier (TC 2.A.29) family.</text>
</comment>
<dbReference type="EnsemblMetazoa" id="LLOJ004227-RA">
    <property type="protein sequence ID" value="LLOJ004227-PA"/>
    <property type="gene ID" value="LLOJ004227"/>
</dbReference>
<keyword evidence="5" id="KW-1000">Mitochondrion outer membrane</keyword>
<evidence type="ECO:0000256" key="7">
    <source>
        <dbReference type="ARBA" id="ARBA00023128"/>
    </source>
</evidence>
<evidence type="ECO:0000256" key="5">
    <source>
        <dbReference type="ARBA" id="ARBA00022787"/>
    </source>
</evidence>
<keyword evidence="8 9" id="KW-0472">Membrane</keyword>
<dbReference type="VEuPathDB" id="VectorBase:LLONM1_006141"/>
<proteinExistence type="inferred from homology"/>
<dbReference type="PANTHER" id="PTHR10780">
    <property type="entry name" value="MITOCHONDRIAL CARRIER HOMOLOG"/>
    <property type="match status" value="1"/>
</dbReference>
<keyword evidence="7" id="KW-0496">Mitochondrion</keyword>
<evidence type="ECO:0000256" key="3">
    <source>
        <dbReference type="ARBA" id="ARBA00022692"/>
    </source>
</evidence>
<dbReference type="Pfam" id="PF00153">
    <property type="entry name" value="Mito_carr"/>
    <property type="match status" value="1"/>
</dbReference>